<dbReference type="EMBL" id="MU001948">
    <property type="protein sequence ID" value="KAF2792961.1"/>
    <property type="molecule type" value="Genomic_DNA"/>
</dbReference>
<dbReference type="InterPro" id="IPR019363">
    <property type="entry name" value="LDAH"/>
</dbReference>
<gene>
    <name evidence="5" type="ORF">K505DRAFT_306701</name>
</gene>
<proteinExistence type="inferred from homology"/>
<dbReference type="Pfam" id="PF10230">
    <property type="entry name" value="LIDHydrolase"/>
    <property type="match status" value="1"/>
</dbReference>
<organism evidence="5 6">
    <name type="scientific">Melanomma pulvis-pyrius CBS 109.77</name>
    <dbReference type="NCBI Taxonomy" id="1314802"/>
    <lineage>
        <taxon>Eukaryota</taxon>
        <taxon>Fungi</taxon>
        <taxon>Dikarya</taxon>
        <taxon>Ascomycota</taxon>
        <taxon>Pezizomycotina</taxon>
        <taxon>Dothideomycetes</taxon>
        <taxon>Pleosporomycetidae</taxon>
        <taxon>Pleosporales</taxon>
        <taxon>Melanommataceae</taxon>
        <taxon>Melanomma</taxon>
    </lineage>
</organism>
<reference evidence="5" key="1">
    <citation type="journal article" date="2020" name="Stud. Mycol.">
        <title>101 Dothideomycetes genomes: a test case for predicting lifestyles and emergence of pathogens.</title>
        <authorList>
            <person name="Haridas S."/>
            <person name="Albert R."/>
            <person name="Binder M."/>
            <person name="Bloem J."/>
            <person name="Labutti K."/>
            <person name="Salamov A."/>
            <person name="Andreopoulos B."/>
            <person name="Baker S."/>
            <person name="Barry K."/>
            <person name="Bills G."/>
            <person name="Bluhm B."/>
            <person name="Cannon C."/>
            <person name="Castanera R."/>
            <person name="Culley D."/>
            <person name="Daum C."/>
            <person name="Ezra D."/>
            <person name="Gonzalez J."/>
            <person name="Henrissat B."/>
            <person name="Kuo A."/>
            <person name="Liang C."/>
            <person name="Lipzen A."/>
            <person name="Lutzoni F."/>
            <person name="Magnuson J."/>
            <person name="Mondo S."/>
            <person name="Nolan M."/>
            <person name="Ohm R."/>
            <person name="Pangilinan J."/>
            <person name="Park H.-J."/>
            <person name="Ramirez L."/>
            <person name="Alfaro M."/>
            <person name="Sun H."/>
            <person name="Tritt A."/>
            <person name="Yoshinaga Y."/>
            <person name="Zwiers L.-H."/>
            <person name="Turgeon B."/>
            <person name="Goodwin S."/>
            <person name="Spatafora J."/>
            <person name="Crous P."/>
            <person name="Grigoriev I."/>
        </authorList>
    </citation>
    <scope>NUCLEOTIDE SEQUENCE</scope>
    <source>
        <strain evidence="5">CBS 109.77</strain>
    </source>
</reference>
<dbReference type="Proteomes" id="UP000799757">
    <property type="component" value="Unassembled WGS sequence"/>
</dbReference>
<accession>A0A6A6X9M1</accession>
<evidence type="ECO:0000256" key="3">
    <source>
        <dbReference type="ARBA" id="ARBA00022677"/>
    </source>
</evidence>
<name>A0A6A6X9M1_9PLEO</name>
<comment type="similarity">
    <text evidence="2">Belongs to the AB hydrolase superfamily. LDAH family.</text>
</comment>
<sequence length="350" mass="38953">MPLSSTIHLHPPTSPSSKPPSVTYLIYHITGNPGLIEYYRTFLTHLYGSLSKHAYSPPPTSPPSIEFQVFGRSLSGFEVDGSPNLRDVHGSPPYGLEEQIAESERCLTQLVESARNGGSEDVRVVLMGHSVGSYILLELIRRVRERGDDVRIVGGVCLFPTVTHIAESNSGKKASPILALPSSAYLISLLAKALSLLLPVPALSSLIKTFMRFPSDAAHVTASFVKSRHGVHQALHMAHDEMQTITADRWDDEIWGAVTPSPHSHRRPVLRFLFADEDHWVANETRDDLMRVRSSMGTDDEPWKPKMEIDETHGWPHGFCIKHSVPVAERVCGYVEDIVQRDLEGPYNFH</sequence>
<dbReference type="GO" id="GO:0016298">
    <property type="term" value="F:lipase activity"/>
    <property type="evidence" value="ECO:0007669"/>
    <property type="project" value="InterPro"/>
</dbReference>
<dbReference type="OrthoDB" id="448051at2759"/>
<evidence type="ECO:0000313" key="6">
    <source>
        <dbReference type="Proteomes" id="UP000799757"/>
    </source>
</evidence>
<keyword evidence="4" id="KW-0378">Hydrolase</keyword>
<keyword evidence="3" id="KW-0551">Lipid droplet</keyword>
<dbReference type="PANTHER" id="PTHR13390">
    <property type="entry name" value="LIPASE"/>
    <property type="match status" value="1"/>
</dbReference>
<keyword evidence="6" id="KW-1185">Reference proteome</keyword>
<dbReference type="GO" id="GO:0005811">
    <property type="term" value="C:lipid droplet"/>
    <property type="evidence" value="ECO:0007669"/>
    <property type="project" value="UniProtKB-SubCell"/>
</dbReference>
<evidence type="ECO:0000256" key="2">
    <source>
        <dbReference type="ARBA" id="ARBA00008300"/>
    </source>
</evidence>
<dbReference type="Gene3D" id="3.40.50.1820">
    <property type="entry name" value="alpha/beta hydrolase"/>
    <property type="match status" value="1"/>
</dbReference>
<dbReference type="InterPro" id="IPR029058">
    <property type="entry name" value="AB_hydrolase_fold"/>
</dbReference>
<evidence type="ECO:0000256" key="4">
    <source>
        <dbReference type="ARBA" id="ARBA00022801"/>
    </source>
</evidence>
<dbReference type="GO" id="GO:0019915">
    <property type="term" value="P:lipid storage"/>
    <property type="evidence" value="ECO:0007669"/>
    <property type="project" value="InterPro"/>
</dbReference>
<evidence type="ECO:0000313" key="5">
    <source>
        <dbReference type="EMBL" id="KAF2792961.1"/>
    </source>
</evidence>
<dbReference type="AlphaFoldDB" id="A0A6A6X9M1"/>
<dbReference type="PANTHER" id="PTHR13390:SF0">
    <property type="entry name" value="LIPID DROPLET-ASSOCIATED HYDROLASE"/>
    <property type="match status" value="1"/>
</dbReference>
<protein>
    <submittedName>
        <fullName evidence="5">Uncharacterized protein</fullName>
    </submittedName>
</protein>
<evidence type="ECO:0000256" key="1">
    <source>
        <dbReference type="ARBA" id="ARBA00004502"/>
    </source>
</evidence>
<comment type="subcellular location">
    <subcellularLocation>
        <location evidence="1">Lipid droplet</location>
    </subcellularLocation>
</comment>
<dbReference type="SUPFAM" id="SSF53474">
    <property type="entry name" value="alpha/beta-Hydrolases"/>
    <property type="match status" value="1"/>
</dbReference>